<evidence type="ECO:0000313" key="2">
    <source>
        <dbReference type="EMBL" id="KYM94938.1"/>
    </source>
</evidence>
<accession>A0A195C439</accession>
<evidence type="ECO:0000313" key="3">
    <source>
        <dbReference type="Proteomes" id="UP000078542"/>
    </source>
</evidence>
<keyword evidence="3" id="KW-1185">Reference proteome</keyword>
<feature type="region of interest" description="Disordered" evidence="1">
    <location>
        <begin position="2744"/>
        <end position="2804"/>
    </location>
</feature>
<gene>
    <name evidence="2" type="ORF">ALC62_14533</name>
</gene>
<evidence type="ECO:0000256" key="1">
    <source>
        <dbReference type="SAM" id="MobiDB-lite"/>
    </source>
</evidence>
<feature type="compositionally biased region" description="Polar residues" evidence="1">
    <location>
        <begin position="2656"/>
        <end position="2667"/>
    </location>
</feature>
<dbReference type="Proteomes" id="UP000078542">
    <property type="component" value="Unassembled WGS sequence"/>
</dbReference>
<name>A0A195C439_9HYME</name>
<sequence length="2804" mass="322275">MVPSQTLQSVAEDPALTPQDILSRLEAAAVLRDNLVMTLGRVLLLCLNDNVRIPFELIHNAVLNRRVAVYELLQVLPALKKKSPRQQLYKVLQMLERIDNRFVSEYASLCIITFSDVHAALEQVGPLTDMLLKVDQEVIESVSRDKQRAGEVHLSLTKGIDFLLQAARDGDQILNLRTVSTILLNYPTFDLTDAEIHNAIRFVAQRLKERSSSEDALLQYMGPNLENTTYFLKTVLQRLEADELSSEATREATSLLLQNFNIEPYPPILKGKDNLKKLLMLTNDYYPDNAVVVAKYLFDHLDDSHFRDLDIGFYETGDEALLQVLSRLRRKPHLQHLRKPLSLLIPFVSQKLANDVNYHYTVPVGFYEVNDYLDSFDTPCLQQNVSDAMEILRPHLSEDLPWTYAFGDRRVSGDPWELILTSLIHLRNVPLSMPQVNVIDNFIYKGSVNGLTSKRRLLYNSGIIFQRDDSMNVEVDLFSLLRLIPNAFKSEKFAPMLNFLSKPNILNILGFEFNKFEYETPRSLLLAMLKRALTLPPVKSDEPLARALQNAHNYLEEPLLINLYTSEDLQLLLKYLPYIDNDPRYLPLKILFKTQKLFTYLSSTFSLADMHTPMEKLLLILQTVGLKNTEPKLSEALSFAVDNINGPPLPIRTFDHSDFVYLVQQLLSRDKILQDGILNLKIYTNVGDWNISISGTPENVLARVLTYAVHHISSDKNLANLVKQAENILEEEILINTEILKKQTLEAMLEYLPSNTYVKPVSLLLRKANLMKLVPKLNLADLETATARDALITLLKSLTESRIIRAEKLLQRRVRAALSSLDATNEDDRQTPILTYLTQSLQDPSNIIYQPLLLEISKLKNLTISPEEQQTWLQEYFQQIIDKNEEENLTKAASMMLREITFKESLNDEESRDSKERIGKALSVLPMDSFTEPLRKLLTPNWTYSILPEKIRNSDSLENEELLLAILHFAKQRADVANSFPLIKAISKVEASLKGWRTNIESLKSAVATMKAAVYDPARKLLTATGLNKIKVTVPSGKSAKASLLGLLHRLLLHPVIKKNDKVFKLLSTVRQDVFDFGVDVDLLTVLDDMGIPYISELAPIRLFLHRKDINEKFGPTVLAITDPTKRYHTLLHILQKQQQMNNSTQLFDALSKLKNIQPREKETGGTLISDLEDIVNSIPHSIKQQFKHINHLFNANILSRLTDDNEIVQSKTPLITLLSKMADLPEVSSNYTATNELNKLLSDVEHLGYPIVTGFQLRPLLLELGHVEQINIDYLNSILNPEILSYLNTEEFYDTSNDNIEALKNIVDYLLRGGPAFVDHNMQKHLQSFKRALELTVGSSKPSKRDLTKEDWQKMLALIPHKKDFTPIKMFLETGEIFKYVKYKDMDWNIFSTPAKKLNHLLLLMMEDDEIENKNVNKSANKLQHYLEKRYNFITEQDVKSMQRTLASLKLKYDLAPLKIFLNHDNMIKYLSPDFKYTSYKSSMDALAAVLDKLLQIPSLRRKVILYKTMRFVRQSIRERTSPVRRSFRRALVSKKLSKEDLEFASLLNMSIPKIREFMKSEKLISLLPESFTFDNQPTYKTKTLHLLRQLLKSDTDVHSELDGLLQEVEIYPDVPDITESDLKPLMNILPMEGVPYIGLVKKYLKPSTLIKLLPGDFNIKEISTPRVALHDVLLLLKITLGSAESNNLKIALDTLINELTKFSSEIVPYESILDSNEIRSIIKEIPFKQYKQIGRLESQMTTRKVILALPLNFQLTEYKTKKLRVLAILDELSKSNAFQSSLSSINFAKRIVSKMPDVPMINDTEIERLLSPLPLNTFYVELLIKNCKLGTLMPYLPIYFNLSSIESRKIKIAKILHYCKQANLADVSTKQALANAETLIEKLPDIDITRNHVEVLIRAIPCTHFTSIKSLLRVLSKTDIASFLPWDLDLYQKSHTFKVRIFDLLTALRNVKELQNDKMFSALDSLEKSAKSLPEQVSIPQERITTLHNSVVMATAPCSDYRDFVLKSENLIQILPPNFRFQIDYESSSITSYSEWLIFMRFSELFLRDVKIDGSLKNAFKACSDNIHKFEKEQIFRYLSQGLSSAPQFQQLVPLRLYALGHAEDVATPVEDVYRAFPYGSIFSVLRMVMREFISRPGLIKSKSLVNDMEVFLHDYLMTLFRSWLNNGSPTETYNEVPSPYEINRAIGEIPSDQKYDDLRLLMQCQDVQTSMDRTLLSEDTPKQLLLQMLEQVEKENIDDAIRESIESFKQHLVNDIHVEEVEYALKQMRDYRYHASEVDAIRKYFVKWGFRHIFGDNYAANYPTYKDRLFAINNLILTDTNQTDFSPEYRAASDHLNRTLHDEIKIEPVTSRTMDDINVQSLFFALPKTEDERIIRGIIKFFSIPNLLRKLKLPRDPFEYVTKGRLLQVIMDLGQELESVQQDPVQQEALEYFRDKIITTGIGAQPIELKTYTHDSNVDVDLYGVMRAIDYTKINENDAVKVAIFFERKYDNLVHAIGFDHMAYATRGSYLKALFEHLVNVSEVPDDVKQQITSLIPAVRLDGPGDESVDLNTDIVYEERPSMRMFAEFPNDKSQSSKSDVYLGTKVSNTFYENKDSLNAAVDDILENISSSEEEYLKHIDGQSNIYDDKTRVVINAPKHFHNARRKLNFEQSQIQDTSNSKKLLSNRAETEKKNDRATKKPLLRDIDISANKAHIKYKIVKKIRRIKLKNDLNWQTKPSNSDHLNNENRNDNSSFIFVEQQESSPIPSQKLLSKKLPKKSHHSQQMHHKSNISYDENAPIIKNLHKSQNEKKSSRKERRT</sequence>
<feature type="region of interest" description="Disordered" evidence="1">
    <location>
        <begin position="2656"/>
        <end position="2680"/>
    </location>
</feature>
<protein>
    <submittedName>
        <fullName evidence="2">Uncharacterized protein</fullName>
    </submittedName>
</protein>
<reference evidence="2 3" key="1">
    <citation type="submission" date="2016-03" db="EMBL/GenBank/DDBJ databases">
        <title>Cyphomyrmex costatus WGS genome.</title>
        <authorList>
            <person name="Nygaard S."/>
            <person name="Hu H."/>
            <person name="Boomsma J."/>
            <person name="Zhang G."/>
        </authorList>
    </citation>
    <scope>NUCLEOTIDE SEQUENCE [LARGE SCALE GENOMIC DNA]</scope>
    <source>
        <strain evidence="2">MS0001</strain>
        <tissue evidence="2">Whole body</tissue>
    </source>
</reference>
<dbReference type="EMBL" id="KQ978344">
    <property type="protein sequence ID" value="KYM94938.1"/>
    <property type="molecule type" value="Genomic_DNA"/>
</dbReference>
<organism evidence="2 3">
    <name type="scientific">Cyphomyrmex costatus</name>
    <dbReference type="NCBI Taxonomy" id="456900"/>
    <lineage>
        <taxon>Eukaryota</taxon>
        <taxon>Metazoa</taxon>
        <taxon>Ecdysozoa</taxon>
        <taxon>Arthropoda</taxon>
        <taxon>Hexapoda</taxon>
        <taxon>Insecta</taxon>
        <taxon>Pterygota</taxon>
        <taxon>Neoptera</taxon>
        <taxon>Endopterygota</taxon>
        <taxon>Hymenoptera</taxon>
        <taxon>Apocrita</taxon>
        <taxon>Aculeata</taxon>
        <taxon>Formicoidea</taxon>
        <taxon>Formicidae</taxon>
        <taxon>Myrmicinae</taxon>
        <taxon>Cyphomyrmex</taxon>
    </lineage>
</organism>
<proteinExistence type="predicted"/>
<feature type="compositionally biased region" description="Basic residues" evidence="1">
    <location>
        <begin position="2756"/>
        <end position="2774"/>
    </location>
</feature>